<evidence type="ECO:0000256" key="3">
    <source>
        <dbReference type="ARBA" id="ARBA00022729"/>
    </source>
</evidence>
<evidence type="ECO:0000256" key="4">
    <source>
        <dbReference type="ARBA" id="ARBA00022989"/>
    </source>
</evidence>
<dbReference type="GO" id="GO:0051607">
    <property type="term" value="P:defense response to virus"/>
    <property type="evidence" value="ECO:0007669"/>
    <property type="project" value="TreeGrafter"/>
</dbReference>
<proteinExistence type="predicted"/>
<keyword evidence="2 9" id="KW-0812">Transmembrane</keyword>
<gene>
    <name evidence="10" type="ORF">JOB18_044409</name>
</gene>
<dbReference type="PANTHER" id="PTHR47410:SF5">
    <property type="entry name" value="TOLL-LIKE RECEPTOR 3"/>
    <property type="match status" value="1"/>
</dbReference>
<sequence>MQSQRGERETQCVTSDPESSGQSWPNIGLLIPSDKCHHANSYCPHSNQESSEKSLGLQAYLHLCDIKQIPSSAEAERPGGRDGFPVESAPNFHIATKDGTATILSQFPSEVPVGVCCLNFSGSALSHVRWSVFSNRTNIETLDLSYCNISSVDTSGQKDSALKRVYLGHNRLSTLPRDFLSSQQSLLELDLSKNQLQELPEGFLQDSDSLQELYLQGNQLRFLHESILQKPSLHRLEVEGNPWDCSCRLLQALEDGLKTNRTTKLQDLVGNLTCFSPKHLASRNVWSVRLRDVCHPPGLTALFIVLPLLILAALVLCWCCGRRRKKKDAPVFSPSKKKASSCNGQKHHSKLPPGTVEPNKAGTEGILKNQLLLRPASALLGSTRDIYEEVEIKLGSVDSLPCCSSATDGRQGSQEPDGANKTELDTVSVTEVMKDSADREKAYLTQSTEYYSLVPGIELEDSDHGEYENVSLS</sequence>
<dbReference type="Pfam" id="PF00560">
    <property type="entry name" value="LRR_1"/>
    <property type="match status" value="1"/>
</dbReference>
<evidence type="ECO:0000256" key="2">
    <source>
        <dbReference type="ARBA" id="ARBA00022692"/>
    </source>
</evidence>
<name>A0AAV6TB40_SOLSE</name>
<keyword evidence="7" id="KW-0325">Glycoprotein</keyword>
<comment type="subcellular location">
    <subcellularLocation>
        <location evidence="1">Membrane</location>
    </subcellularLocation>
</comment>
<feature type="transmembrane region" description="Helical" evidence="9">
    <location>
        <begin position="299"/>
        <end position="320"/>
    </location>
</feature>
<dbReference type="AlphaFoldDB" id="A0AAV6TB40"/>
<feature type="compositionally biased region" description="Polar residues" evidence="8">
    <location>
        <begin position="11"/>
        <end position="24"/>
    </location>
</feature>
<evidence type="ECO:0000256" key="8">
    <source>
        <dbReference type="SAM" id="MobiDB-lite"/>
    </source>
</evidence>
<evidence type="ECO:0000256" key="7">
    <source>
        <dbReference type="ARBA" id="ARBA00023180"/>
    </source>
</evidence>
<organism evidence="10 11">
    <name type="scientific">Solea senegalensis</name>
    <name type="common">Senegalese sole</name>
    <dbReference type="NCBI Taxonomy" id="28829"/>
    <lineage>
        <taxon>Eukaryota</taxon>
        <taxon>Metazoa</taxon>
        <taxon>Chordata</taxon>
        <taxon>Craniata</taxon>
        <taxon>Vertebrata</taxon>
        <taxon>Euteleostomi</taxon>
        <taxon>Actinopterygii</taxon>
        <taxon>Neopterygii</taxon>
        <taxon>Teleostei</taxon>
        <taxon>Neoteleostei</taxon>
        <taxon>Acanthomorphata</taxon>
        <taxon>Carangaria</taxon>
        <taxon>Pleuronectiformes</taxon>
        <taxon>Pleuronectoidei</taxon>
        <taxon>Soleidae</taxon>
        <taxon>Solea</taxon>
    </lineage>
</organism>
<feature type="region of interest" description="Disordered" evidence="8">
    <location>
        <begin position="330"/>
        <end position="360"/>
    </location>
</feature>
<dbReference type="InterPro" id="IPR001611">
    <property type="entry name" value="Leu-rich_rpt"/>
</dbReference>
<dbReference type="GO" id="GO:0002224">
    <property type="term" value="P:toll-like receptor signaling pathway"/>
    <property type="evidence" value="ECO:0007669"/>
    <property type="project" value="TreeGrafter"/>
</dbReference>
<evidence type="ECO:0000313" key="11">
    <source>
        <dbReference type="Proteomes" id="UP000693946"/>
    </source>
</evidence>
<dbReference type="SMART" id="SM00369">
    <property type="entry name" value="LRR_TYP"/>
    <property type="match status" value="3"/>
</dbReference>
<keyword evidence="5 9" id="KW-0472">Membrane</keyword>
<dbReference type="Pfam" id="PF13855">
    <property type="entry name" value="LRR_8"/>
    <property type="match status" value="1"/>
</dbReference>
<dbReference type="GO" id="GO:0032755">
    <property type="term" value="P:positive regulation of interleukin-6 production"/>
    <property type="evidence" value="ECO:0007669"/>
    <property type="project" value="TreeGrafter"/>
</dbReference>
<keyword evidence="4 9" id="KW-1133">Transmembrane helix</keyword>
<keyword evidence="3" id="KW-0732">Signal</keyword>
<feature type="compositionally biased region" description="Basic residues" evidence="8">
    <location>
        <begin position="335"/>
        <end position="350"/>
    </location>
</feature>
<feature type="compositionally biased region" description="Basic and acidic residues" evidence="8">
    <location>
        <begin position="1"/>
        <end position="10"/>
    </location>
</feature>
<evidence type="ECO:0000256" key="1">
    <source>
        <dbReference type="ARBA" id="ARBA00004370"/>
    </source>
</evidence>
<keyword evidence="11" id="KW-1185">Reference proteome</keyword>
<dbReference type="PANTHER" id="PTHR47410">
    <property type="entry name" value="TOLL-LIKE RECEPTOR 7-RELATED"/>
    <property type="match status" value="1"/>
</dbReference>
<dbReference type="PROSITE" id="PS51450">
    <property type="entry name" value="LRR"/>
    <property type="match status" value="1"/>
</dbReference>
<evidence type="ECO:0000256" key="5">
    <source>
        <dbReference type="ARBA" id="ARBA00023136"/>
    </source>
</evidence>
<keyword evidence="6" id="KW-0675">Receptor</keyword>
<feature type="region of interest" description="Disordered" evidence="8">
    <location>
        <begin position="1"/>
        <end position="24"/>
    </location>
</feature>
<evidence type="ECO:0000256" key="9">
    <source>
        <dbReference type="SAM" id="Phobius"/>
    </source>
</evidence>
<dbReference type="GO" id="GO:0005886">
    <property type="term" value="C:plasma membrane"/>
    <property type="evidence" value="ECO:0007669"/>
    <property type="project" value="TreeGrafter"/>
</dbReference>
<dbReference type="EMBL" id="JAGKHQ010000001">
    <property type="protein sequence ID" value="KAG7526719.1"/>
    <property type="molecule type" value="Genomic_DNA"/>
</dbReference>
<reference evidence="10 11" key="1">
    <citation type="journal article" date="2021" name="Sci. Rep.">
        <title>Chromosome anchoring in Senegalese sole (Solea senegalensis) reveals sex-associated markers and genome rearrangements in flatfish.</title>
        <authorList>
            <person name="Guerrero-Cozar I."/>
            <person name="Gomez-Garrido J."/>
            <person name="Berbel C."/>
            <person name="Martinez-Blanch J.F."/>
            <person name="Alioto T."/>
            <person name="Claros M.G."/>
            <person name="Gagnaire P.A."/>
            <person name="Manchado M."/>
        </authorList>
    </citation>
    <scope>NUCLEOTIDE SEQUENCE [LARGE SCALE GENOMIC DNA]</scope>
    <source>
        <strain evidence="10">Sse05_10M</strain>
    </source>
</reference>
<accession>A0AAV6TB40</accession>
<dbReference type="GO" id="GO:0038187">
    <property type="term" value="F:pattern recognition receptor activity"/>
    <property type="evidence" value="ECO:0007669"/>
    <property type="project" value="TreeGrafter"/>
</dbReference>
<evidence type="ECO:0000313" key="10">
    <source>
        <dbReference type="EMBL" id="KAG7526719.1"/>
    </source>
</evidence>
<dbReference type="InterPro" id="IPR003591">
    <property type="entry name" value="Leu-rich_rpt_typical-subtyp"/>
</dbReference>
<protein>
    <submittedName>
        <fullName evidence="10">Leucine-rich repeat-containing 38-like</fullName>
    </submittedName>
</protein>
<dbReference type="Proteomes" id="UP000693946">
    <property type="component" value="Linkage Group LG1"/>
</dbReference>
<comment type="caution">
    <text evidence="10">The sequence shown here is derived from an EMBL/GenBank/DDBJ whole genome shotgun (WGS) entry which is preliminary data.</text>
</comment>
<evidence type="ECO:0000256" key="6">
    <source>
        <dbReference type="ARBA" id="ARBA00023170"/>
    </source>
</evidence>
<dbReference type="GO" id="GO:0007249">
    <property type="term" value="P:canonical NF-kappaB signal transduction"/>
    <property type="evidence" value="ECO:0007669"/>
    <property type="project" value="TreeGrafter"/>
</dbReference>